<keyword evidence="4" id="KW-1185">Reference proteome</keyword>
<dbReference type="Gene3D" id="1.10.150.240">
    <property type="entry name" value="Putative phosphatase, domain 2"/>
    <property type="match status" value="1"/>
</dbReference>
<dbReference type="NCBIfam" id="TIGR01428">
    <property type="entry name" value="HAD_type_II"/>
    <property type="match status" value="1"/>
</dbReference>
<reference evidence="3" key="1">
    <citation type="journal article" date="2019" name="Beilstein J. Org. Chem.">
        <title>Nanangenines: drimane sesquiterpenoids as the dominant metabolite cohort of a novel Australian fungus, Aspergillus nanangensis.</title>
        <authorList>
            <person name="Lacey H.J."/>
            <person name="Gilchrist C.L.M."/>
            <person name="Crombie A."/>
            <person name="Kalaitzis J.A."/>
            <person name="Vuong D."/>
            <person name="Rutledge P.J."/>
            <person name="Turner P."/>
            <person name="Pitt J.I."/>
            <person name="Lacey E."/>
            <person name="Chooi Y.H."/>
            <person name="Piggott A.M."/>
        </authorList>
    </citation>
    <scope>NUCLEOTIDE SEQUENCE</scope>
    <source>
        <strain evidence="3">MST-FP2251</strain>
    </source>
</reference>
<dbReference type="SFLD" id="SFLDG01129">
    <property type="entry name" value="C1.5:_HAD__Beta-PGM__Phosphata"/>
    <property type="match status" value="1"/>
</dbReference>
<dbReference type="SUPFAM" id="SSF56784">
    <property type="entry name" value="HAD-like"/>
    <property type="match status" value="1"/>
</dbReference>
<dbReference type="PANTHER" id="PTHR43316:SF3">
    <property type="entry name" value="HALOACID DEHALOGENASE, TYPE II (AFU_ORTHOLOGUE AFUA_2G07750)-RELATED"/>
    <property type="match status" value="1"/>
</dbReference>
<gene>
    <name evidence="3" type="ORF">FE257_011979</name>
</gene>
<dbReference type="NCBIfam" id="TIGR01493">
    <property type="entry name" value="HAD-SF-IA-v2"/>
    <property type="match status" value="1"/>
</dbReference>
<dbReference type="PANTHER" id="PTHR43316">
    <property type="entry name" value="HYDROLASE, HALOACID DELAHOGENASE-RELATED"/>
    <property type="match status" value="1"/>
</dbReference>
<evidence type="ECO:0000256" key="2">
    <source>
        <dbReference type="ARBA" id="ARBA00022801"/>
    </source>
</evidence>
<dbReference type="GO" id="GO:0016791">
    <property type="term" value="F:phosphatase activity"/>
    <property type="evidence" value="ECO:0007669"/>
    <property type="project" value="UniProtKB-ARBA"/>
</dbReference>
<dbReference type="InterPro" id="IPR036412">
    <property type="entry name" value="HAD-like_sf"/>
</dbReference>
<dbReference type="Pfam" id="PF00702">
    <property type="entry name" value="Hydrolase"/>
    <property type="match status" value="1"/>
</dbReference>
<dbReference type="PRINTS" id="PR00413">
    <property type="entry name" value="HADHALOGNASE"/>
</dbReference>
<dbReference type="InterPro" id="IPR023198">
    <property type="entry name" value="PGP-like_dom2"/>
</dbReference>
<dbReference type="InterPro" id="IPR051540">
    <property type="entry name" value="S-2-haloacid_dehalogenase"/>
</dbReference>
<sequence length="271" mass="30425">MSISNPPQVLLFDVFGTVVEWRTCVTQALLTAAQKALSDPQKTLSPEVRTQATSMTNQDWLAIAEEWRRSYGHFTQTFDPAQQPFISVDEHHYRAIHAILKARQLDSLFTDAERWELALIWHRLEPWQDSVQGLHLLNRKFRTCTLSNGNVSLQQDLMRHGSLPFTDIASAEHFGAYKPSPRVYLGAVGKFGLQPQQCAMVAAHLHDLKAAKALGLQTVYVARHLEETAEVDLDEAAEVGQGRREGYVDMWVELGAGGFVEVARRFGISAE</sequence>
<keyword evidence="2" id="KW-0378">Hydrolase</keyword>
<evidence type="ECO:0000313" key="3">
    <source>
        <dbReference type="EMBL" id="KAF9886154.1"/>
    </source>
</evidence>
<accession>A0AAD4GQC1</accession>
<dbReference type="AlphaFoldDB" id="A0AAD4GQC1"/>
<evidence type="ECO:0008006" key="5">
    <source>
        <dbReference type="Google" id="ProtNLM"/>
    </source>
</evidence>
<comment type="caution">
    <text evidence="3">The sequence shown here is derived from an EMBL/GenBank/DDBJ whole genome shotgun (WGS) entry which is preliminary data.</text>
</comment>
<evidence type="ECO:0000313" key="4">
    <source>
        <dbReference type="Proteomes" id="UP001194746"/>
    </source>
</evidence>
<evidence type="ECO:0000256" key="1">
    <source>
        <dbReference type="ARBA" id="ARBA00008106"/>
    </source>
</evidence>
<dbReference type="GO" id="GO:0019120">
    <property type="term" value="F:hydrolase activity, acting on acid halide bonds, in C-halide compounds"/>
    <property type="evidence" value="ECO:0007669"/>
    <property type="project" value="InterPro"/>
</dbReference>
<proteinExistence type="inferred from homology"/>
<dbReference type="InterPro" id="IPR006328">
    <property type="entry name" value="2-HAD"/>
</dbReference>
<protein>
    <recommendedName>
        <fullName evidence="5">Haloacid dehalogenase, type II</fullName>
    </recommendedName>
</protein>
<dbReference type="Gene3D" id="3.40.50.1000">
    <property type="entry name" value="HAD superfamily/HAD-like"/>
    <property type="match status" value="1"/>
</dbReference>
<organism evidence="3 4">
    <name type="scientific">Aspergillus nanangensis</name>
    <dbReference type="NCBI Taxonomy" id="2582783"/>
    <lineage>
        <taxon>Eukaryota</taxon>
        <taxon>Fungi</taxon>
        <taxon>Dikarya</taxon>
        <taxon>Ascomycota</taxon>
        <taxon>Pezizomycotina</taxon>
        <taxon>Eurotiomycetes</taxon>
        <taxon>Eurotiomycetidae</taxon>
        <taxon>Eurotiales</taxon>
        <taxon>Aspergillaceae</taxon>
        <taxon>Aspergillus</taxon>
        <taxon>Aspergillus subgen. Circumdati</taxon>
    </lineage>
</organism>
<dbReference type="EMBL" id="VCAU01000082">
    <property type="protein sequence ID" value="KAF9886154.1"/>
    <property type="molecule type" value="Genomic_DNA"/>
</dbReference>
<dbReference type="NCBIfam" id="TIGR01549">
    <property type="entry name" value="HAD-SF-IA-v1"/>
    <property type="match status" value="1"/>
</dbReference>
<reference evidence="3" key="2">
    <citation type="submission" date="2020-02" db="EMBL/GenBank/DDBJ databases">
        <authorList>
            <person name="Gilchrist C.L.M."/>
            <person name="Chooi Y.-H."/>
        </authorList>
    </citation>
    <scope>NUCLEOTIDE SEQUENCE</scope>
    <source>
        <strain evidence="3">MST-FP2251</strain>
    </source>
</reference>
<dbReference type="InterPro" id="IPR023214">
    <property type="entry name" value="HAD_sf"/>
</dbReference>
<comment type="similarity">
    <text evidence="1">Belongs to the HAD-like hydrolase superfamily. S-2-haloalkanoic acid dehalogenase family.</text>
</comment>
<dbReference type="Proteomes" id="UP001194746">
    <property type="component" value="Unassembled WGS sequence"/>
</dbReference>
<name>A0AAD4GQC1_ASPNN</name>
<dbReference type="SFLD" id="SFLDS00003">
    <property type="entry name" value="Haloacid_Dehalogenase"/>
    <property type="match status" value="1"/>
</dbReference>
<dbReference type="InterPro" id="IPR006439">
    <property type="entry name" value="HAD-SF_hydro_IA"/>
</dbReference>